<sequence>MSGFRNKKGNIYLIGPRASGKTTLAEDIAGRTGLKAVDADKALQEEQGQSIQEIVSGQGWEYFRDLESKFLQRTAGSGPMVVATGGGVVLGSANRELLKDFRHLTVYLQAEADLICSRLAEDPKPGQRPALSDLDFREEIRATLEKRQKLYMECADIVLAADQPLELLAEEVYRVYVDKKQEGQ</sequence>
<comment type="caution">
    <text evidence="11">Lacks conserved residue(s) required for the propagation of feature annotation.</text>
</comment>
<keyword evidence="11" id="KW-0460">Magnesium</keyword>
<name>D6SS21_9BACT</name>
<evidence type="ECO:0000256" key="10">
    <source>
        <dbReference type="ARBA" id="ARBA00048567"/>
    </source>
</evidence>
<keyword evidence="8 11" id="KW-0067">ATP-binding</keyword>
<dbReference type="InterPro" id="IPR000623">
    <property type="entry name" value="Shikimate_kinase/TSH1"/>
</dbReference>
<feature type="binding site" evidence="11">
    <location>
        <position position="40"/>
    </location>
    <ligand>
        <name>substrate</name>
    </ligand>
</feature>
<comment type="function">
    <text evidence="11">Catalyzes the specific phosphorylation of the 3-hydroxyl group of shikimic acid using ATP as a cosubstrate.</text>
</comment>
<comment type="pathway">
    <text evidence="1 11">Metabolic intermediate biosynthesis; chorismate biosynthesis; chorismate from D-erythrose 4-phosphate and phosphoenolpyruvate: step 5/7.</text>
</comment>
<dbReference type="RefSeq" id="WP_008870839.1">
    <property type="nucleotide sequence ID" value="NZ_ACJN02000003.1"/>
</dbReference>
<dbReference type="GO" id="GO:0005829">
    <property type="term" value="C:cytosol"/>
    <property type="evidence" value="ECO:0007669"/>
    <property type="project" value="TreeGrafter"/>
</dbReference>
<dbReference type="GO" id="GO:0005524">
    <property type="term" value="F:ATP binding"/>
    <property type="evidence" value="ECO:0007669"/>
    <property type="project" value="UniProtKB-UniRule"/>
</dbReference>
<evidence type="ECO:0000256" key="8">
    <source>
        <dbReference type="ARBA" id="ARBA00022840"/>
    </source>
</evidence>
<evidence type="ECO:0000256" key="3">
    <source>
        <dbReference type="ARBA" id="ARBA00012154"/>
    </source>
</evidence>
<dbReference type="EMBL" id="ACJN02000003">
    <property type="protein sequence ID" value="EFI33487.1"/>
    <property type="molecule type" value="Genomic_DNA"/>
</dbReference>
<keyword evidence="6 11" id="KW-0547">Nucleotide-binding</keyword>
<keyword evidence="11" id="KW-0479">Metal-binding</keyword>
<dbReference type="EC" id="2.7.1.71" evidence="3 11"/>
<gene>
    <name evidence="11" type="primary">aroK</name>
    <name evidence="12" type="ORF">Dthio_PD0821</name>
</gene>
<protein>
    <recommendedName>
        <fullName evidence="3 11">Shikimate kinase</fullName>
        <shortName evidence="11">SK</shortName>
        <ecNumber evidence="3 11">2.7.1.71</ecNumber>
    </recommendedName>
</protein>
<accession>D6SS21</accession>
<keyword evidence="7 11" id="KW-0418">Kinase</keyword>
<comment type="similarity">
    <text evidence="2 11">Belongs to the shikimate kinase family.</text>
</comment>
<reference evidence="12" key="1">
    <citation type="submission" date="2010-05" db="EMBL/GenBank/DDBJ databases">
        <title>The draft genome of Desulfonatronospira thiodismutans ASO3-1.</title>
        <authorList>
            <consortium name="US DOE Joint Genome Institute (JGI-PGF)"/>
            <person name="Lucas S."/>
            <person name="Copeland A."/>
            <person name="Lapidus A."/>
            <person name="Cheng J.-F."/>
            <person name="Bruce D."/>
            <person name="Goodwin L."/>
            <person name="Pitluck S."/>
            <person name="Chertkov O."/>
            <person name="Brettin T."/>
            <person name="Detter J.C."/>
            <person name="Han C."/>
            <person name="Land M.L."/>
            <person name="Hauser L."/>
            <person name="Kyrpides N."/>
            <person name="Mikhailova N."/>
            <person name="Muyzer G."/>
            <person name="Woyke T."/>
        </authorList>
    </citation>
    <scope>NUCLEOTIDE SEQUENCE [LARGE SCALE GENOMIC DNA]</scope>
    <source>
        <strain evidence="12">ASO3-1</strain>
    </source>
</reference>
<dbReference type="GO" id="GO:0004765">
    <property type="term" value="F:shikimate kinase activity"/>
    <property type="evidence" value="ECO:0007669"/>
    <property type="project" value="UniProtKB-UniRule"/>
</dbReference>
<comment type="catalytic activity">
    <reaction evidence="10 11">
        <text>shikimate + ATP = 3-phosphoshikimate + ADP + H(+)</text>
        <dbReference type="Rhea" id="RHEA:13121"/>
        <dbReference type="ChEBI" id="CHEBI:15378"/>
        <dbReference type="ChEBI" id="CHEBI:30616"/>
        <dbReference type="ChEBI" id="CHEBI:36208"/>
        <dbReference type="ChEBI" id="CHEBI:145989"/>
        <dbReference type="ChEBI" id="CHEBI:456216"/>
        <dbReference type="EC" id="2.7.1.71"/>
    </reaction>
</comment>
<dbReference type="AlphaFoldDB" id="D6SS21"/>
<evidence type="ECO:0000256" key="1">
    <source>
        <dbReference type="ARBA" id="ARBA00004842"/>
    </source>
</evidence>
<dbReference type="PROSITE" id="PS01128">
    <property type="entry name" value="SHIKIMATE_KINASE"/>
    <property type="match status" value="1"/>
</dbReference>
<dbReference type="PANTHER" id="PTHR21087">
    <property type="entry name" value="SHIKIMATE KINASE"/>
    <property type="match status" value="1"/>
</dbReference>
<dbReference type="UniPathway" id="UPA00053">
    <property type="reaction ID" value="UER00088"/>
</dbReference>
<dbReference type="GO" id="GO:0008652">
    <property type="term" value="P:amino acid biosynthetic process"/>
    <property type="evidence" value="ECO:0007669"/>
    <property type="project" value="UniProtKB-KW"/>
</dbReference>
<feature type="binding site" evidence="11">
    <location>
        <position position="64"/>
    </location>
    <ligand>
        <name>substrate</name>
    </ligand>
</feature>
<evidence type="ECO:0000256" key="5">
    <source>
        <dbReference type="ARBA" id="ARBA00022679"/>
    </source>
</evidence>
<dbReference type="Pfam" id="PF01202">
    <property type="entry name" value="SKI"/>
    <property type="match status" value="1"/>
</dbReference>
<evidence type="ECO:0000256" key="4">
    <source>
        <dbReference type="ARBA" id="ARBA00022605"/>
    </source>
</evidence>
<proteinExistence type="inferred from homology"/>
<evidence type="ECO:0000313" key="13">
    <source>
        <dbReference type="Proteomes" id="UP000005496"/>
    </source>
</evidence>
<dbReference type="SUPFAM" id="SSF52540">
    <property type="entry name" value="P-loop containing nucleoside triphosphate hydrolases"/>
    <property type="match status" value="1"/>
</dbReference>
<evidence type="ECO:0000256" key="7">
    <source>
        <dbReference type="ARBA" id="ARBA00022777"/>
    </source>
</evidence>
<feature type="binding site" evidence="11">
    <location>
        <position position="147"/>
    </location>
    <ligand>
        <name>substrate</name>
    </ligand>
</feature>
<feature type="binding site" evidence="11">
    <location>
        <begin position="18"/>
        <end position="23"/>
    </location>
    <ligand>
        <name>ATP</name>
        <dbReference type="ChEBI" id="CHEBI:30616"/>
    </ligand>
</feature>
<dbReference type="eggNOG" id="COG0703">
    <property type="taxonomic scope" value="Bacteria"/>
</dbReference>
<evidence type="ECO:0000256" key="6">
    <source>
        <dbReference type="ARBA" id="ARBA00022741"/>
    </source>
</evidence>
<dbReference type="Gene3D" id="3.40.50.300">
    <property type="entry name" value="P-loop containing nucleotide triphosphate hydrolases"/>
    <property type="match status" value="1"/>
</dbReference>
<organism evidence="12 13">
    <name type="scientific">Desulfonatronospira thiodismutans ASO3-1</name>
    <dbReference type="NCBI Taxonomy" id="555779"/>
    <lineage>
        <taxon>Bacteria</taxon>
        <taxon>Pseudomonadati</taxon>
        <taxon>Thermodesulfobacteriota</taxon>
        <taxon>Desulfovibrionia</taxon>
        <taxon>Desulfovibrionales</taxon>
        <taxon>Desulfonatronovibrionaceae</taxon>
        <taxon>Desulfonatronospira</taxon>
    </lineage>
</organism>
<comment type="cofactor">
    <cofactor evidence="11">
        <name>Mg(2+)</name>
        <dbReference type="ChEBI" id="CHEBI:18420"/>
    </cofactor>
    <text evidence="11">Binds 1 Mg(2+) ion per subunit.</text>
</comment>
<dbReference type="GO" id="GO:0000287">
    <property type="term" value="F:magnesium ion binding"/>
    <property type="evidence" value="ECO:0007669"/>
    <property type="project" value="UniProtKB-UniRule"/>
</dbReference>
<keyword evidence="13" id="KW-1185">Reference proteome</keyword>
<dbReference type="InterPro" id="IPR027417">
    <property type="entry name" value="P-loop_NTPase"/>
</dbReference>
<dbReference type="InterPro" id="IPR023000">
    <property type="entry name" value="Shikimate_kinase_CS"/>
</dbReference>
<evidence type="ECO:0000256" key="9">
    <source>
        <dbReference type="ARBA" id="ARBA00023141"/>
    </source>
</evidence>
<evidence type="ECO:0000256" key="2">
    <source>
        <dbReference type="ARBA" id="ARBA00006997"/>
    </source>
</evidence>
<feature type="binding site" evidence="11">
    <location>
        <position position="86"/>
    </location>
    <ligand>
        <name>substrate</name>
    </ligand>
</feature>
<keyword evidence="5 11" id="KW-0808">Transferase</keyword>
<dbReference type="InterPro" id="IPR031322">
    <property type="entry name" value="Shikimate/glucono_kinase"/>
</dbReference>
<keyword evidence="4 11" id="KW-0028">Amino-acid biosynthesis</keyword>
<dbReference type="GO" id="GO:0009423">
    <property type="term" value="P:chorismate biosynthetic process"/>
    <property type="evidence" value="ECO:0007669"/>
    <property type="project" value="UniProtKB-UniRule"/>
</dbReference>
<dbReference type="HAMAP" id="MF_00109">
    <property type="entry name" value="Shikimate_kinase"/>
    <property type="match status" value="1"/>
</dbReference>
<dbReference type="PRINTS" id="PR01100">
    <property type="entry name" value="SHIKIMTKNASE"/>
</dbReference>
<comment type="caution">
    <text evidence="12">The sequence shown here is derived from an EMBL/GenBank/DDBJ whole genome shotgun (WGS) entry which is preliminary data.</text>
</comment>
<comment type="subcellular location">
    <subcellularLocation>
        <location evidence="11">Cytoplasm</location>
    </subcellularLocation>
</comment>
<dbReference type="PANTHER" id="PTHR21087:SF16">
    <property type="entry name" value="SHIKIMATE KINASE 1, CHLOROPLASTIC"/>
    <property type="match status" value="1"/>
</dbReference>
<comment type="subunit">
    <text evidence="11">Monomer.</text>
</comment>
<feature type="binding site" evidence="11">
    <location>
        <position position="22"/>
    </location>
    <ligand>
        <name>Mg(2+)</name>
        <dbReference type="ChEBI" id="CHEBI:18420"/>
    </ligand>
</feature>
<keyword evidence="9 11" id="KW-0057">Aromatic amino acid biosynthesis</keyword>
<dbReference type="GO" id="GO:0009073">
    <property type="term" value="P:aromatic amino acid family biosynthetic process"/>
    <property type="evidence" value="ECO:0007669"/>
    <property type="project" value="UniProtKB-KW"/>
</dbReference>
<dbReference type="CDD" id="cd00464">
    <property type="entry name" value="SK"/>
    <property type="match status" value="1"/>
</dbReference>
<keyword evidence="11" id="KW-0963">Cytoplasm</keyword>
<evidence type="ECO:0000313" key="12">
    <source>
        <dbReference type="EMBL" id="EFI33487.1"/>
    </source>
</evidence>
<evidence type="ECO:0000256" key="11">
    <source>
        <dbReference type="HAMAP-Rule" id="MF_00109"/>
    </source>
</evidence>
<dbReference type="Proteomes" id="UP000005496">
    <property type="component" value="Unassembled WGS sequence"/>
</dbReference>
<feature type="binding site" evidence="11">
    <location>
        <position position="128"/>
    </location>
    <ligand>
        <name>ATP</name>
        <dbReference type="ChEBI" id="CHEBI:30616"/>
    </ligand>
</feature>